<dbReference type="EMBL" id="MN740557">
    <property type="protein sequence ID" value="QHU33480.1"/>
    <property type="molecule type" value="Genomic_DNA"/>
</dbReference>
<name>A0A6C0LSX0_9ZZZZ</name>
<dbReference type="AlphaFoldDB" id="A0A6C0LSX0"/>
<evidence type="ECO:0000313" key="1">
    <source>
        <dbReference type="EMBL" id="QHU33480.1"/>
    </source>
</evidence>
<proteinExistence type="predicted"/>
<reference evidence="1" key="1">
    <citation type="journal article" date="2020" name="Nature">
        <title>Giant virus diversity and host interactions through global metagenomics.</title>
        <authorList>
            <person name="Schulz F."/>
            <person name="Roux S."/>
            <person name="Paez-Espino D."/>
            <person name="Jungbluth S."/>
            <person name="Walsh D.A."/>
            <person name="Denef V.J."/>
            <person name="McMahon K.D."/>
            <person name="Konstantinidis K.T."/>
            <person name="Eloe-Fadrosh E.A."/>
            <person name="Kyrpides N.C."/>
            <person name="Woyke T."/>
        </authorList>
    </citation>
    <scope>NUCLEOTIDE SEQUENCE</scope>
    <source>
        <strain evidence="1">GVMAG-S-1016704-121</strain>
    </source>
</reference>
<organism evidence="1">
    <name type="scientific">viral metagenome</name>
    <dbReference type="NCBI Taxonomy" id="1070528"/>
    <lineage>
        <taxon>unclassified sequences</taxon>
        <taxon>metagenomes</taxon>
        <taxon>organismal metagenomes</taxon>
    </lineage>
</organism>
<sequence length="37" mass="4334">MKILVMLFVCMLYAIADCIVKCVGRPAHKKYYTLNKR</sequence>
<accession>A0A6C0LSX0</accession>
<protein>
    <submittedName>
        <fullName evidence="1">Uncharacterized protein</fullName>
    </submittedName>
</protein>